<gene>
    <name evidence="1" type="primary">yhfA</name>
    <name evidence="1" type="ORF">CRENPOLYSF1_50154</name>
</gene>
<dbReference type="InterPro" id="IPR036102">
    <property type="entry name" value="OsmC/Ohrsf"/>
</dbReference>
<dbReference type="NCBIfam" id="NF008009">
    <property type="entry name" value="PRK10738.1"/>
    <property type="match status" value="1"/>
</dbReference>
<dbReference type="PANTHER" id="PTHR34352:SF1">
    <property type="entry name" value="PROTEIN YHFA"/>
    <property type="match status" value="1"/>
</dbReference>
<dbReference type="AlphaFoldDB" id="A0A1R4HD73"/>
<protein>
    <recommendedName>
        <fullName evidence="3">Protein YhfA</fullName>
    </recommendedName>
</protein>
<organism evidence="1 2">
    <name type="scientific">Crenothrix polyspora</name>
    <dbReference type="NCBI Taxonomy" id="360316"/>
    <lineage>
        <taxon>Bacteria</taxon>
        <taxon>Pseudomonadati</taxon>
        <taxon>Pseudomonadota</taxon>
        <taxon>Gammaproteobacteria</taxon>
        <taxon>Methylococcales</taxon>
        <taxon>Crenotrichaceae</taxon>
        <taxon>Crenothrix</taxon>
    </lineage>
</organism>
<dbReference type="Pfam" id="PF02566">
    <property type="entry name" value="OsmC"/>
    <property type="match status" value="1"/>
</dbReference>
<dbReference type="Gene3D" id="2.20.25.10">
    <property type="match status" value="1"/>
</dbReference>
<dbReference type="EMBL" id="FUKI01000126">
    <property type="protein sequence ID" value="SJM94159.1"/>
    <property type="molecule type" value="Genomic_DNA"/>
</dbReference>
<evidence type="ECO:0008006" key="3">
    <source>
        <dbReference type="Google" id="ProtNLM"/>
    </source>
</evidence>
<dbReference type="Gene3D" id="3.30.300.20">
    <property type="match status" value="1"/>
</dbReference>
<dbReference type="Proteomes" id="UP000195667">
    <property type="component" value="Unassembled WGS sequence"/>
</dbReference>
<evidence type="ECO:0000313" key="2">
    <source>
        <dbReference type="Proteomes" id="UP000195667"/>
    </source>
</evidence>
<dbReference type="InterPro" id="IPR003718">
    <property type="entry name" value="OsmC/Ohr_fam"/>
</dbReference>
<dbReference type="PANTHER" id="PTHR34352">
    <property type="entry name" value="PROTEIN YHFA"/>
    <property type="match status" value="1"/>
</dbReference>
<dbReference type="InterPro" id="IPR015946">
    <property type="entry name" value="KH_dom-like_a/b"/>
</dbReference>
<accession>A0A1R4HD73</accession>
<keyword evidence="2" id="KW-1185">Reference proteome</keyword>
<proteinExistence type="predicted"/>
<name>A0A1R4HD73_9GAMM</name>
<reference evidence="2" key="1">
    <citation type="submission" date="2017-02" db="EMBL/GenBank/DDBJ databases">
        <authorList>
            <person name="Daims H."/>
        </authorList>
    </citation>
    <scope>NUCLEOTIDE SEQUENCE [LARGE SCALE GENOMIC DNA]</scope>
</reference>
<sequence>MLPYATFIAWGLIMQATIKWIDGVMFVGETGSGHAVVMDGPPDHGGRNIGMRPMEMLLLGVGGCSSFDVVQILQKGRQDLVGCVTTVTAERVDAIPSVFSKMHLHFTVSGRGLKAATVERAVKLSAEKYCSAAIMLGAAGVEITHDFEVIEV</sequence>
<evidence type="ECO:0000313" key="1">
    <source>
        <dbReference type="EMBL" id="SJM94159.1"/>
    </source>
</evidence>
<dbReference type="SUPFAM" id="SSF82784">
    <property type="entry name" value="OsmC-like"/>
    <property type="match status" value="1"/>
</dbReference>